<dbReference type="OrthoDB" id="5816932at2"/>
<dbReference type="PRINTS" id="PR00455">
    <property type="entry name" value="HTHTETR"/>
</dbReference>
<dbReference type="PROSITE" id="PS01081">
    <property type="entry name" value="HTH_TETR_1"/>
    <property type="match status" value="1"/>
</dbReference>
<dbReference type="Proteomes" id="UP000185639">
    <property type="component" value="Unassembled WGS sequence"/>
</dbReference>
<dbReference type="PROSITE" id="PS50977">
    <property type="entry name" value="HTH_TETR_2"/>
    <property type="match status" value="1"/>
</dbReference>
<reference evidence="8" key="1">
    <citation type="submission" date="2017-01" db="EMBL/GenBank/DDBJ databases">
        <authorList>
            <person name="Varghese N."/>
            <person name="Submissions S."/>
        </authorList>
    </citation>
    <scope>NUCLEOTIDE SEQUENCE [LARGE SCALE GENOMIC DNA]</scope>
    <source>
        <strain evidence="8">DSM 24913</strain>
    </source>
</reference>
<evidence type="ECO:0000256" key="2">
    <source>
        <dbReference type="ARBA" id="ARBA00023015"/>
    </source>
</evidence>
<keyword evidence="8" id="KW-1185">Reference proteome</keyword>
<keyword evidence="4" id="KW-0804">Transcription</keyword>
<evidence type="ECO:0000256" key="3">
    <source>
        <dbReference type="ARBA" id="ARBA00023125"/>
    </source>
</evidence>
<evidence type="ECO:0000256" key="1">
    <source>
        <dbReference type="ARBA" id="ARBA00022491"/>
    </source>
</evidence>
<dbReference type="InterPro" id="IPR050109">
    <property type="entry name" value="HTH-type_TetR-like_transc_reg"/>
</dbReference>
<feature type="DNA-binding region" description="H-T-H motif" evidence="5">
    <location>
        <begin position="33"/>
        <end position="52"/>
    </location>
</feature>
<dbReference type="InterPro" id="IPR023772">
    <property type="entry name" value="DNA-bd_HTH_TetR-type_CS"/>
</dbReference>
<dbReference type="SUPFAM" id="SSF48498">
    <property type="entry name" value="Tetracyclin repressor-like, C-terminal domain"/>
    <property type="match status" value="1"/>
</dbReference>
<dbReference type="InterPro" id="IPR001647">
    <property type="entry name" value="HTH_TetR"/>
</dbReference>
<gene>
    <name evidence="7" type="ORF">SAMN05421686_104269</name>
</gene>
<protein>
    <submittedName>
        <fullName evidence="7">Transcriptional regulator, TetR family</fullName>
    </submittedName>
</protein>
<dbReference type="InterPro" id="IPR013572">
    <property type="entry name" value="Tscrpt_reg_MAATS_C"/>
</dbReference>
<name>A0A1N7LX06_9GAMM</name>
<dbReference type="Pfam" id="PF08361">
    <property type="entry name" value="TetR_C_2"/>
    <property type="match status" value="1"/>
</dbReference>
<dbReference type="PANTHER" id="PTHR30055:SF240">
    <property type="entry name" value="HTH-TYPE TRANSCRIPTIONAL REGULATOR ACRR"/>
    <property type="match status" value="1"/>
</dbReference>
<dbReference type="GO" id="GO:0000976">
    <property type="term" value="F:transcription cis-regulatory region binding"/>
    <property type="evidence" value="ECO:0007669"/>
    <property type="project" value="TreeGrafter"/>
</dbReference>
<evidence type="ECO:0000313" key="7">
    <source>
        <dbReference type="EMBL" id="SIS78319.1"/>
    </source>
</evidence>
<dbReference type="SUPFAM" id="SSF46689">
    <property type="entry name" value="Homeodomain-like"/>
    <property type="match status" value="1"/>
</dbReference>
<proteinExistence type="predicted"/>
<sequence>MPRRTKEEALQTRETLIEAAEVVFHRKGVSASSLNDIAKEAGVTRGAVYWHFKNKHDIFQAIVDRLLAPLDALHDQIEDPSEPDPLSRFRELLEYLTLEIARDPRRRRGFEIAFLKCEQTEANAMLNERHRQNYLDGSERIRKALEAAVNKGQLPADLDIERGVAHLHIQLTGIIYLWLVLPDVIDFKKEALHMIDSFFLTIKQNFGSHSEGENESQ</sequence>
<keyword evidence="3 5" id="KW-0238">DNA-binding</keyword>
<evidence type="ECO:0000259" key="6">
    <source>
        <dbReference type="PROSITE" id="PS50977"/>
    </source>
</evidence>
<evidence type="ECO:0000256" key="4">
    <source>
        <dbReference type="ARBA" id="ARBA00023163"/>
    </source>
</evidence>
<dbReference type="InterPro" id="IPR009057">
    <property type="entry name" value="Homeodomain-like_sf"/>
</dbReference>
<keyword evidence="2" id="KW-0805">Transcription regulation</keyword>
<dbReference type="STRING" id="484498.SAMN05421686_104269"/>
<dbReference type="InterPro" id="IPR036271">
    <property type="entry name" value="Tet_transcr_reg_TetR-rel_C_sf"/>
</dbReference>
<dbReference type="EMBL" id="FTOH01000004">
    <property type="protein sequence ID" value="SIS78319.1"/>
    <property type="molecule type" value="Genomic_DNA"/>
</dbReference>
<feature type="domain" description="HTH tetR-type" evidence="6">
    <location>
        <begin position="10"/>
        <end position="70"/>
    </location>
</feature>
<dbReference type="Pfam" id="PF00440">
    <property type="entry name" value="TetR_N"/>
    <property type="match status" value="1"/>
</dbReference>
<dbReference type="AlphaFoldDB" id="A0A1N7LX06"/>
<evidence type="ECO:0000256" key="5">
    <source>
        <dbReference type="PROSITE-ProRule" id="PRU00335"/>
    </source>
</evidence>
<organism evidence="7 8">
    <name type="scientific">Thalassolituus maritimus</name>
    <dbReference type="NCBI Taxonomy" id="484498"/>
    <lineage>
        <taxon>Bacteria</taxon>
        <taxon>Pseudomonadati</taxon>
        <taxon>Pseudomonadota</taxon>
        <taxon>Gammaproteobacteria</taxon>
        <taxon>Oceanospirillales</taxon>
        <taxon>Oceanospirillaceae</taxon>
        <taxon>Thalassolituus</taxon>
    </lineage>
</organism>
<keyword evidence="1" id="KW-0678">Repressor</keyword>
<dbReference type="PANTHER" id="PTHR30055">
    <property type="entry name" value="HTH-TYPE TRANSCRIPTIONAL REGULATOR RUTR"/>
    <property type="match status" value="1"/>
</dbReference>
<dbReference type="Gene3D" id="1.10.357.10">
    <property type="entry name" value="Tetracycline Repressor, domain 2"/>
    <property type="match status" value="1"/>
</dbReference>
<dbReference type="GO" id="GO:0003700">
    <property type="term" value="F:DNA-binding transcription factor activity"/>
    <property type="evidence" value="ECO:0007669"/>
    <property type="project" value="TreeGrafter"/>
</dbReference>
<dbReference type="RefSeq" id="WP_076515110.1">
    <property type="nucleotide sequence ID" value="NZ_FTOH01000004.1"/>
</dbReference>
<evidence type="ECO:0000313" key="8">
    <source>
        <dbReference type="Proteomes" id="UP000185639"/>
    </source>
</evidence>
<accession>A0A1N7LX06</accession>